<dbReference type="SUPFAM" id="SSF50729">
    <property type="entry name" value="PH domain-like"/>
    <property type="match status" value="1"/>
</dbReference>
<feature type="domain" description="PH" evidence="3">
    <location>
        <begin position="15"/>
        <end position="126"/>
    </location>
</feature>
<dbReference type="InterPro" id="IPR045188">
    <property type="entry name" value="Boi1/Boi2-like"/>
</dbReference>
<dbReference type="EMBL" id="HBUF01046422">
    <property type="protein sequence ID" value="CAG6619868.1"/>
    <property type="molecule type" value="Transcribed_RNA"/>
</dbReference>
<dbReference type="Pfam" id="PF00169">
    <property type="entry name" value="PH"/>
    <property type="match status" value="1"/>
</dbReference>
<dbReference type="InterPro" id="IPR011993">
    <property type="entry name" value="PH-like_dom_sf"/>
</dbReference>
<dbReference type="EMBL" id="HBUF01392967">
    <property type="protein sequence ID" value="CAG6734534.1"/>
    <property type="molecule type" value="Transcribed_RNA"/>
</dbReference>
<dbReference type="EMBL" id="HBUF01392965">
    <property type="protein sequence ID" value="CAG6734532.1"/>
    <property type="molecule type" value="Transcribed_RNA"/>
</dbReference>
<evidence type="ECO:0000259" key="3">
    <source>
        <dbReference type="PROSITE" id="PS50003"/>
    </source>
</evidence>
<dbReference type="EMBL" id="HBUF01222435">
    <property type="protein sequence ID" value="CAG6670000.1"/>
    <property type="molecule type" value="Transcribed_RNA"/>
</dbReference>
<dbReference type="GO" id="GO:0007032">
    <property type="term" value="P:endosome organization"/>
    <property type="evidence" value="ECO:0007669"/>
    <property type="project" value="TreeGrafter"/>
</dbReference>
<dbReference type="AlphaFoldDB" id="A0A8D9DYU1"/>
<organism evidence="4">
    <name type="scientific">Cacopsylla melanoneura</name>
    <dbReference type="NCBI Taxonomy" id="428564"/>
    <lineage>
        <taxon>Eukaryota</taxon>
        <taxon>Metazoa</taxon>
        <taxon>Ecdysozoa</taxon>
        <taxon>Arthropoda</taxon>
        <taxon>Hexapoda</taxon>
        <taxon>Insecta</taxon>
        <taxon>Pterygota</taxon>
        <taxon>Neoptera</taxon>
        <taxon>Paraneoptera</taxon>
        <taxon>Hemiptera</taxon>
        <taxon>Sternorrhyncha</taxon>
        <taxon>Psylloidea</taxon>
        <taxon>Psyllidae</taxon>
        <taxon>Psyllinae</taxon>
        <taxon>Cacopsylla</taxon>
    </lineage>
</organism>
<evidence type="ECO:0000313" key="4">
    <source>
        <dbReference type="EMBL" id="CAG6734533.1"/>
    </source>
</evidence>
<protein>
    <recommendedName>
        <fullName evidence="1">Pleckstrin homology domain-containing family J member 1</fullName>
    </recommendedName>
</protein>
<dbReference type="Gene3D" id="2.30.29.30">
    <property type="entry name" value="Pleckstrin-homology domain (PH domain)/Phosphotyrosine-binding domain (PTB)"/>
    <property type="match status" value="1"/>
</dbReference>
<dbReference type="GO" id="GO:0005802">
    <property type="term" value="C:trans-Golgi network"/>
    <property type="evidence" value="ECO:0007669"/>
    <property type="project" value="TreeGrafter"/>
</dbReference>
<dbReference type="PANTHER" id="PTHR22902:SF9">
    <property type="entry name" value="PLECKSTRIN HOMOLOGY DOMAIN-CONTAINING FAMILY J MEMBER 1"/>
    <property type="match status" value="1"/>
</dbReference>
<dbReference type="EMBL" id="HBUF01046421">
    <property type="protein sequence ID" value="CAG6619867.1"/>
    <property type="molecule type" value="Transcribed_RNA"/>
</dbReference>
<dbReference type="EMBL" id="HBUF01392966">
    <property type="protein sequence ID" value="CAG6734533.1"/>
    <property type="molecule type" value="Transcribed_RNA"/>
</dbReference>
<dbReference type="EMBL" id="HBUF01570503">
    <property type="protein sequence ID" value="CAG6766308.1"/>
    <property type="molecule type" value="Transcribed_RNA"/>
</dbReference>
<dbReference type="GO" id="GO:0001881">
    <property type="term" value="P:receptor recycling"/>
    <property type="evidence" value="ECO:0007669"/>
    <property type="project" value="TreeGrafter"/>
</dbReference>
<accession>A0A8D9DYU1</accession>
<evidence type="ECO:0000256" key="1">
    <source>
        <dbReference type="ARBA" id="ARBA00041004"/>
    </source>
</evidence>
<dbReference type="PANTHER" id="PTHR22902">
    <property type="entry name" value="SESQUIPEDALIAN"/>
    <property type="match status" value="1"/>
</dbReference>
<dbReference type="EMBL" id="HBUF01046423">
    <property type="protein sequence ID" value="CAG6619869.1"/>
    <property type="molecule type" value="Transcribed_RNA"/>
</dbReference>
<feature type="region of interest" description="Disordered" evidence="2">
    <location>
        <begin position="186"/>
        <end position="215"/>
    </location>
</feature>
<dbReference type="EMBL" id="HBUF01570504">
    <property type="protein sequence ID" value="CAG6766309.1"/>
    <property type="molecule type" value="Transcribed_RNA"/>
</dbReference>
<dbReference type="GO" id="GO:0005769">
    <property type="term" value="C:early endosome"/>
    <property type="evidence" value="ECO:0007669"/>
    <property type="project" value="TreeGrafter"/>
</dbReference>
<name>A0A8D9DYU1_9HEMI</name>
<dbReference type="InterPro" id="IPR001849">
    <property type="entry name" value="PH_domain"/>
</dbReference>
<sequence>MKFNDKELHELSKGPCDLEGRLSFKKTHSPMISSSSGKSGFKERWFKLKYNLLFYFKTNDIGQIDYSQPAGMFVLENSSVYQESSAGVPFAFSLVFKDEPDKRYIISTRSEQDVAMWMSALKKVSYEYLRSQLVILQDKIKTLTGKDPLLLVPRNKPTLYSTSSSHYHDSSQDFYSSKRNHVEYSSSVSHSSSRQVLTQSTRQTSSNFTSYTSKQLTQSDNRVPVGNLIDL</sequence>
<dbReference type="PROSITE" id="PS50003">
    <property type="entry name" value="PH_DOMAIN"/>
    <property type="match status" value="1"/>
</dbReference>
<dbReference type="SMART" id="SM00233">
    <property type="entry name" value="PH"/>
    <property type="match status" value="1"/>
</dbReference>
<dbReference type="EMBL" id="HBUF01570505">
    <property type="protein sequence ID" value="CAG6766310.1"/>
    <property type="molecule type" value="Transcribed_RNA"/>
</dbReference>
<evidence type="ECO:0000256" key="2">
    <source>
        <dbReference type="SAM" id="MobiDB-lite"/>
    </source>
</evidence>
<proteinExistence type="predicted"/>
<dbReference type="GO" id="GO:0005829">
    <property type="term" value="C:cytosol"/>
    <property type="evidence" value="ECO:0007669"/>
    <property type="project" value="GOC"/>
</dbReference>
<dbReference type="GO" id="GO:0042147">
    <property type="term" value="P:retrograde transport, endosome to Golgi"/>
    <property type="evidence" value="ECO:0007669"/>
    <property type="project" value="TreeGrafter"/>
</dbReference>
<dbReference type="CDD" id="cd13258">
    <property type="entry name" value="PH_PLEKHJ1"/>
    <property type="match status" value="1"/>
</dbReference>
<dbReference type="EMBL" id="HBUF01222437">
    <property type="protein sequence ID" value="CAG6670002.1"/>
    <property type="molecule type" value="Transcribed_RNA"/>
</dbReference>
<feature type="compositionally biased region" description="Polar residues" evidence="2">
    <location>
        <begin position="194"/>
        <end position="215"/>
    </location>
</feature>
<dbReference type="EMBL" id="HBUF01222436">
    <property type="protein sequence ID" value="CAG6670001.1"/>
    <property type="molecule type" value="Transcribed_RNA"/>
</dbReference>
<reference evidence="4" key="1">
    <citation type="submission" date="2021-05" db="EMBL/GenBank/DDBJ databases">
        <authorList>
            <person name="Alioto T."/>
            <person name="Alioto T."/>
            <person name="Gomez Garrido J."/>
        </authorList>
    </citation>
    <scope>NUCLEOTIDE SEQUENCE</scope>
</reference>
<dbReference type="GO" id="GO:0055037">
    <property type="term" value="C:recycling endosome"/>
    <property type="evidence" value="ECO:0007669"/>
    <property type="project" value="TreeGrafter"/>
</dbReference>